<dbReference type="Pfam" id="PF02958">
    <property type="entry name" value="EcKL"/>
    <property type="match status" value="1"/>
</dbReference>
<dbReference type="SMART" id="SM00587">
    <property type="entry name" value="CHK"/>
    <property type="match status" value="1"/>
</dbReference>
<comment type="caution">
    <text evidence="2">The sequence shown here is derived from an EMBL/GenBank/DDBJ whole genome shotgun (WGS) entry which is preliminary data.</text>
</comment>
<accession>A0AAN9TKB7</accession>
<name>A0AAN9TKB7_9HEMI</name>
<reference evidence="2 3" key="1">
    <citation type="submission" date="2024-03" db="EMBL/GenBank/DDBJ databases">
        <title>Adaptation during the transition from Ophiocordyceps entomopathogen to insect associate is accompanied by gene loss and intensified selection.</title>
        <authorList>
            <person name="Ward C.M."/>
            <person name="Onetto C.A."/>
            <person name="Borneman A.R."/>
        </authorList>
    </citation>
    <scope>NUCLEOTIDE SEQUENCE [LARGE SCALE GENOMIC DNA]</scope>
    <source>
        <strain evidence="2">AWRI1</strain>
        <tissue evidence="2">Single Adult Female</tissue>
    </source>
</reference>
<dbReference type="PANTHER" id="PTHR11012:SF30">
    <property type="entry name" value="PROTEIN KINASE-LIKE DOMAIN-CONTAINING"/>
    <property type="match status" value="1"/>
</dbReference>
<gene>
    <name evidence="2" type="ORF">V9T40_014894</name>
</gene>
<keyword evidence="3" id="KW-1185">Reference proteome</keyword>
<feature type="domain" description="CHK kinase-like" evidence="1">
    <location>
        <begin position="116"/>
        <end position="306"/>
    </location>
</feature>
<dbReference type="Proteomes" id="UP001367676">
    <property type="component" value="Unassembled WGS sequence"/>
</dbReference>
<dbReference type="InterPro" id="IPR015897">
    <property type="entry name" value="CHK_kinase-like"/>
</dbReference>
<dbReference type="AlphaFoldDB" id="A0AAN9TKB7"/>
<evidence type="ECO:0000259" key="1">
    <source>
        <dbReference type="SMART" id="SM00587"/>
    </source>
</evidence>
<dbReference type="SUPFAM" id="SSF56112">
    <property type="entry name" value="Protein kinase-like (PK-like)"/>
    <property type="match status" value="1"/>
</dbReference>
<organism evidence="2 3">
    <name type="scientific">Parthenolecanium corni</name>
    <dbReference type="NCBI Taxonomy" id="536013"/>
    <lineage>
        <taxon>Eukaryota</taxon>
        <taxon>Metazoa</taxon>
        <taxon>Ecdysozoa</taxon>
        <taxon>Arthropoda</taxon>
        <taxon>Hexapoda</taxon>
        <taxon>Insecta</taxon>
        <taxon>Pterygota</taxon>
        <taxon>Neoptera</taxon>
        <taxon>Paraneoptera</taxon>
        <taxon>Hemiptera</taxon>
        <taxon>Sternorrhyncha</taxon>
        <taxon>Coccoidea</taxon>
        <taxon>Coccidae</taxon>
        <taxon>Parthenolecanium</taxon>
    </lineage>
</organism>
<dbReference type="InterPro" id="IPR011009">
    <property type="entry name" value="Kinase-like_dom_sf"/>
</dbReference>
<protein>
    <recommendedName>
        <fullName evidence="1">CHK kinase-like domain-containing protein</fullName>
    </recommendedName>
</protein>
<dbReference type="EMBL" id="JBBCAQ010000016">
    <property type="protein sequence ID" value="KAK7597938.1"/>
    <property type="molecule type" value="Genomic_DNA"/>
</dbReference>
<evidence type="ECO:0000313" key="2">
    <source>
        <dbReference type="EMBL" id="KAK7597938.1"/>
    </source>
</evidence>
<proteinExistence type="predicted"/>
<dbReference type="PANTHER" id="PTHR11012">
    <property type="entry name" value="PROTEIN KINASE-LIKE DOMAIN-CONTAINING"/>
    <property type="match status" value="1"/>
</dbReference>
<dbReference type="Gene3D" id="3.90.1200.10">
    <property type="match status" value="1"/>
</dbReference>
<sequence>MTSLDSDLMTDILKHCFPKAENIKIIRNILEDDSLSLHFTSSVTQLVVEYEQDHKIHQKKLIIKVPTSTPTFAIFESLNFFKREIGMYEKVIPRMNKYLDKTLAPAHLYTTDSQILVLEDLIARGFESGEKFQLLDLHQTKSGMKALSHFHAASHKLHLEDPNILDDLFTIHLGILEFRKKIINWGPIVLELLRRKNETHLIGIVEAAITFLKKDDDAMRAFLDRSKFKFLALNHGDARKVNFLYKYTSSSQVEAQLVDFQLSLWSSPLLDIIYFLISSASLNLIEFHFDDLINEYLDELNEKLIKINCPSTYTRSDFDTDLKALRFYLIYSVILSCSDVSPIDQKLIEDVFILAKADIKCLYDACLNDAKFVNIMHGRLKFCEKIFNNF</sequence>
<dbReference type="InterPro" id="IPR004119">
    <property type="entry name" value="EcKL"/>
</dbReference>
<evidence type="ECO:0000313" key="3">
    <source>
        <dbReference type="Proteomes" id="UP001367676"/>
    </source>
</evidence>